<dbReference type="PROSITE" id="PS50842">
    <property type="entry name" value="EXPANSIN_EG45"/>
    <property type="match status" value="1"/>
</dbReference>
<dbReference type="InterPro" id="IPR036749">
    <property type="entry name" value="Expansin_CBD_sf"/>
</dbReference>
<dbReference type="Gene3D" id="2.40.40.10">
    <property type="entry name" value="RlpA-like domain"/>
    <property type="match status" value="1"/>
</dbReference>
<dbReference type="InterPro" id="IPR001153">
    <property type="entry name" value="Barwin_dom"/>
</dbReference>
<reference evidence="4 5" key="1">
    <citation type="journal article" date="2015" name="Stand. Genomic Sci.">
        <title>Genomic Encyclopedia of Bacterial and Archaeal Type Strains, Phase III: the genomes of soil and plant-associated and newly described type strains.</title>
        <authorList>
            <person name="Whitman W.B."/>
            <person name="Woyke T."/>
            <person name="Klenk H.P."/>
            <person name="Zhou Y."/>
            <person name="Lilburn T.G."/>
            <person name="Beck B.J."/>
            <person name="De Vos P."/>
            <person name="Vandamme P."/>
            <person name="Eisen J.A."/>
            <person name="Garrity G."/>
            <person name="Hugenholtz P."/>
            <person name="Kyrpides N.C."/>
        </authorList>
    </citation>
    <scope>NUCLEOTIDE SEQUENCE [LARGE SCALE GENOMIC DNA]</scope>
    <source>
        <strain evidence="4 5">A3</strain>
    </source>
</reference>
<organism evidence="4 5">
    <name type="scientific">Dokdonella fugitiva</name>
    <dbReference type="NCBI Taxonomy" id="328517"/>
    <lineage>
        <taxon>Bacteria</taxon>
        <taxon>Pseudomonadati</taxon>
        <taxon>Pseudomonadota</taxon>
        <taxon>Gammaproteobacteria</taxon>
        <taxon>Lysobacterales</taxon>
        <taxon>Rhodanobacteraceae</taxon>
        <taxon>Dokdonella</taxon>
    </lineage>
</organism>
<dbReference type="InterPro" id="IPR051477">
    <property type="entry name" value="Expansin_CellWall"/>
</dbReference>
<dbReference type="RefSeq" id="WP_158287376.1">
    <property type="nucleotide sequence ID" value="NZ_JACGXM010000004.1"/>
</dbReference>
<dbReference type="GO" id="GO:0042742">
    <property type="term" value="P:defense response to bacterium"/>
    <property type="evidence" value="ECO:0007669"/>
    <property type="project" value="InterPro"/>
</dbReference>
<protein>
    <submittedName>
        <fullName evidence="4">Expansin (Peptidoglycan-binding protein)</fullName>
    </submittedName>
</protein>
<dbReference type="Gene3D" id="2.60.40.760">
    <property type="entry name" value="Expansin, cellulose-binding-like domain"/>
    <property type="match status" value="1"/>
</dbReference>
<feature type="chain" id="PRO_5020262172" evidence="2">
    <location>
        <begin position="20"/>
        <end position="236"/>
    </location>
</feature>
<dbReference type="PROSITE" id="PS51257">
    <property type="entry name" value="PROKAR_LIPOPROTEIN"/>
    <property type="match status" value="1"/>
</dbReference>
<evidence type="ECO:0000313" key="5">
    <source>
        <dbReference type="Proteomes" id="UP000294862"/>
    </source>
</evidence>
<dbReference type="PANTHER" id="PTHR31836:SF21">
    <property type="entry name" value="EXPANSIN-LIKE PROTEIN 7"/>
    <property type="match status" value="1"/>
</dbReference>
<evidence type="ECO:0000256" key="1">
    <source>
        <dbReference type="ARBA" id="ARBA00022729"/>
    </source>
</evidence>
<dbReference type="SUPFAM" id="SSF50685">
    <property type="entry name" value="Barwin-like endoglucanases"/>
    <property type="match status" value="1"/>
</dbReference>
<dbReference type="SUPFAM" id="SSF49590">
    <property type="entry name" value="PHL pollen allergen"/>
    <property type="match status" value="1"/>
</dbReference>
<dbReference type="InterPro" id="IPR049818">
    <property type="entry name" value="Expansin_EXLX1-like"/>
</dbReference>
<dbReference type="CDD" id="cd22272">
    <property type="entry name" value="DPBB_EXLX1-like"/>
    <property type="match status" value="1"/>
</dbReference>
<dbReference type="NCBIfam" id="NF041144">
    <property type="entry name" value="expansin_EXLX1"/>
    <property type="match status" value="1"/>
</dbReference>
<sequence>MIRTVLAGGLLAMAGAAFGACPPVFQSSGNATLYTPGTLLACSVPVDPLDTMVTALAGAQWDGSAHCGECLEVTGPLGTVTVRVVDRCIGCSAGGLDMHPDAFAQIAPVASGSAAVTWRRVDCPVDGNVLVRIRESANPYYLPFTPDQHRQAIAGIAAMTGSGWEDLPRAEDNTFVLTGGGPYEPPLPLRVVSTSGEVIEQAATSLAAGSVLDLGRQFSACIEDAIFIDGFEPSAG</sequence>
<dbReference type="Pfam" id="PF00967">
    <property type="entry name" value="Barwin"/>
    <property type="match status" value="1"/>
</dbReference>
<dbReference type="InterPro" id="IPR007112">
    <property type="entry name" value="Expansin/allergen_DPBB_dom"/>
</dbReference>
<proteinExistence type="predicted"/>
<evidence type="ECO:0000313" key="4">
    <source>
        <dbReference type="EMBL" id="TCO41267.1"/>
    </source>
</evidence>
<dbReference type="AlphaFoldDB" id="A0A4R2IAQ8"/>
<evidence type="ECO:0000256" key="2">
    <source>
        <dbReference type="SAM" id="SignalP"/>
    </source>
</evidence>
<feature type="signal peptide" evidence="2">
    <location>
        <begin position="1"/>
        <end position="19"/>
    </location>
</feature>
<dbReference type="Proteomes" id="UP000294862">
    <property type="component" value="Unassembled WGS sequence"/>
</dbReference>
<evidence type="ECO:0000259" key="3">
    <source>
        <dbReference type="PROSITE" id="PS50842"/>
    </source>
</evidence>
<dbReference type="InterPro" id="IPR036908">
    <property type="entry name" value="RlpA-like_sf"/>
</dbReference>
<name>A0A4R2IAQ8_9GAMM</name>
<comment type="caution">
    <text evidence="4">The sequence shown here is derived from an EMBL/GenBank/DDBJ whole genome shotgun (WGS) entry which is preliminary data.</text>
</comment>
<dbReference type="GO" id="GO:0050832">
    <property type="term" value="P:defense response to fungus"/>
    <property type="evidence" value="ECO:0007669"/>
    <property type="project" value="InterPro"/>
</dbReference>
<dbReference type="PANTHER" id="PTHR31836">
    <property type="match status" value="1"/>
</dbReference>
<keyword evidence="5" id="KW-1185">Reference proteome</keyword>
<keyword evidence="1 2" id="KW-0732">Signal</keyword>
<feature type="domain" description="Expansin-like EG45" evidence="3">
    <location>
        <begin position="29"/>
        <end position="128"/>
    </location>
</feature>
<dbReference type="OrthoDB" id="5499927at2"/>
<accession>A0A4R2IAQ8</accession>
<gene>
    <name evidence="4" type="ORF">EV148_103187</name>
</gene>
<dbReference type="EMBL" id="SLWQ01000003">
    <property type="protein sequence ID" value="TCO41267.1"/>
    <property type="molecule type" value="Genomic_DNA"/>
</dbReference>